<dbReference type="RefSeq" id="WP_207298160.1">
    <property type="nucleotide sequence ID" value="NZ_CP071448.1"/>
</dbReference>
<organism evidence="1 2">
    <name type="scientific">Flavobacterium endoglycinae</name>
    <dbReference type="NCBI Taxonomy" id="2816357"/>
    <lineage>
        <taxon>Bacteria</taxon>
        <taxon>Pseudomonadati</taxon>
        <taxon>Bacteroidota</taxon>
        <taxon>Flavobacteriia</taxon>
        <taxon>Flavobacteriales</taxon>
        <taxon>Flavobacteriaceae</taxon>
        <taxon>Flavobacterium</taxon>
    </lineage>
</organism>
<keyword evidence="2" id="KW-1185">Reference proteome</keyword>
<evidence type="ECO:0000313" key="2">
    <source>
        <dbReference type="Proteomes" id="UP000663440"/>
    </source>
</evidence>
<gene>
    <name evidence="1" type="ORF">J0383_09515</name>
</gene>
<protein>
    <recommendedName>
        <fullName evidence="3">Lipoprotein</fullName>
    </recommendedName>
</protein>
<dbReference type="PROSITE" id="PS51257">
    <property type="entry name" value="PROKAR_LIPOPROTEIN"/>
    <property type="match status" value="1"/>
</dbReference>
<dbReference type="Proteomes" id="UP000663440">
    <property type="component" value="Chromosome"/>
</dbReference>
<name>A0ABX7QIW2_9FLAO</name>
<dbReference type="EMBL" id="CP071448">
    <property type="protein sequence ID" value="QSW91025.1"/>
    <property type="molecule type" value="Genomic_DNA"/>
</dbReference>
<sequence>MKKWIFLLCLIGFFTSCTEDVKFNNPAFQTLKDKDFWRAQTYKAHLETNGTVVIEGSLGYENVILKTASSEEGTYVLGNNDVSKGIYTNTLPSAAVSFSTGTNSGSGQIIITELNTANNTISGTFRFTAVNEDQTNTEKPSINFTEGVFYKVPIQ</sequence>
<evidence type="ECO:0000313" key="1">
    <source>
        <dbReference type="EMBL" id="QSW91025.1"/>
    </source>
</evidence>
<accession>A0ABX7QIW2</accession>
<dbReference type="InterPro" id="IPR046219">
    <property type="entry name" value="DUF6252"/>
</dbReference>
<evidence type="ECO:0008006" key="3">
    <source>
        <dbReference type="Google" id="ProtNLM"/>
    </source>
</evidence>
<reference evidence="1 2" key="1">
    <citation type="submission" date="2021-03" db="EMBL/GenBank/DDBJ databases">
        <title>Flavobacterium kribbensis sp. nov, an endophytic bacteria, isolated from soybean.</title>
        <authorList>
            <person name="Lee J."/>
            <person name="Seo J."/>
        </authorList>
    </citation>
    <scope>NUCLEOTIDE SEQUENCE [LARGE SCALE GENOMIC DNA]</scope>
    <source>
        <strain evidence="1 2">BB8</strain>
    </source>
</reference>
<proteinExistence type="predicted"/>
<dbReference type="Pfam" id="PF19765">
    <property type="entry name" value="DUF6252"/>
    <property type="match status" value="1"/>
</dbReference>